<dbReference type="Gene3D" id="2.120.10.80">
    <property type="entry name" value="Kelch-type beta propeller"/>
    <property type="match status" value="1"/>
</dbReference>
<sequence>MQLSWDPLLSDFLLIRVVPLTCFGFSPFRLIHQGDDAAHSRIRVCPLTYGHRRVILLLNLIAFLSSLPPLILIIPCPAFGNCEHSYLLHMRIYKYPSLHFTKEIEEEKQKLSTGFLALSALIDSLTLVYSLMRQRLLPGLPDDIARECLIRVPYRWFPTARSVCRRWKRELDSPYFHRIRKAAGLTRPVVAFTQAESAPATGSSAVKSVGGSTPSYRLSLFEPATGAWSLLPPVPGLPHGQPFFCRIAAAERELVVVGGWDPKTWAASDGVHVYDFATGSWRRGAPMPGPRRSFFACATASVGGRVAVVVAGGHDEEKNALRSAMAYDAASDTWAPLPDMATERDECRGVCLDGRFYVIGGYSTEAQGWFSRTAEALDLAAGQWGAVEEEKLDEGTCPRTCVVGGDGRLYMCRGDQGGQLAVLDAAGWRAVAEVPGDARVSPELVAWDGCLLLMGSETHGGAQTGYIMEAGTATWKKVEVPEEYSGNIHAGCCLEI</sequence>
<dbReference type="SUPFAM" id="SSF81383">
    <property type="entry name" value="F-box domain"/>
    <property type="match status" value="1"/>
</dbReference>
<dbReference type="InterPro" id="IPR036047">
    <property type="entry name" value="F-box-like_dom_sf"/>
</dbReference>
<keyword evidence="1" id="KW-0812">Transmembrane</keyword>
<dbReference type="GO" id="GO:2000762">
    <property type="term" value="P:regulation of phenylpropanoid metabolic process"/>
    <property type="evidence" value="ECO:0007669"/>
    <property type="project" value="InterPro"/>
</dbReference>
<feature type="transmembrane region" description="Helical" evidence="1">
    <location>
        <begin position="53"/>
        <end position="74"/>
    </location>
</feature>
<keyword evidence="1" id="KW-0472">Membrane</keyword>
<dbReference type="InterPro" id="IPR044595">
    <property type="entry name" value="KMD1-4"/>
</dbReference>
<evidence type="ECO:0000259" key="2">
    <source>
        <dbReference type="Pfam" id="PF00646"/>
    </source>
</evidence>
<dbReference type="GO" id="GO:0080037">
    <property type="term" value="P:negative regulation of cytokinin-activated signaling pathway"/>
    <property type="evidence" value="ECO:0007669"/>
    <property type="project" value="InterPro"/>
</dbReference>
<keyword evidence="1" id="KW-1133">Transmembrane helix</keyword>
<feature type="transmembrane region" description="Helical" evidence="1">
    <location>
        <begin position="12"/>
        <end position="32"/>
    </location>
</feature>
<evidence type="ECO:0000313" key="3">
    <source>
        <dbReference type="EMBL" id="URE02240.1"/>
    </source>
</evidence>
<dbReference type="Proteomes" id="UP001055439">
    <property type="component" value="Chromosome 5"/>
</dbReference>
<evidence type="ECO:0000256" key="1">
    <source>
        <dbReference type="SAM" id="Phobius"/>
    </source>
</evidence>
<dbReference type="EMBL" id="CP097507">
    <property type="protein sequence ID" value="URE02240.1"/>
    <property type="molecule type" value="Genomic_DNA"/>
</dbReference>
<evidence type="ECO:0000313" key="4">
    <source>
        <dbReference type="Proteomes" id="UP001055439"/>
    </source>
</evidence>
<dbReference type="PANTHER" id="PTHR46407:SF3">
    <property type="entry name" value="OS02G0208700 PROTEIN"/>
    <property type="match status" value="1"/>
</dbReference>
<name>A0A9E7K3R6_9LILI</name>
<dbReference type="SUPFAM" id="SSF117281">
    <property type="entry name" value="Kelch motif"/>
    <property type="match status" value="1"/>
</dbReference>
<dbReference type="Pfam" id="PF01344">
    <property type="entry name" value="Kelch_1"/>
    <property type="match status" value="2"/>
</dbReference>
<dbReference type="InterPro" id="IPR015915">
    <property type="entry name" value="Kelch-typ_b-propeller"/>
</dbReference>
<dbReference type="SMART" id="SM00612">
    <property type="entry name" value="Kelch"/>
    <property type="match status" value="2"/>
</dbReference>
<organism evidence="3 4">
    <name type="scientific">Musa troglodytarum</name>
    <name type="common">fe'i banana</name>
    <dbReference type="NCBI Taxonomy" id="320322"/>
    <lineage>
        <taxon>Eukaryota</taxon>
        <taxon>Viridiplantae</taxon>
        <taxon>Streptophyta</taxon>
        <taxon>Embryophyta</taxon>
        <taxon>Tracheophyta</taxon>
        <taxon>Spermatophyta</taxon>
        <taxon>Magnoliopsida</taxon>
        <taxon>Liliopsida</taxon>
        <taxon>Zingiberales</taxon>
        <taxon>Musaceae</taxon>
        <taxon>Musa</taxon>
    </lineage>
</organism>
<keyword evidence="4" id="KW-1185">Reference proteome</keyword>
<dbReference type="Pfam" id="PF00646">
    <property type="entry name" value="F-box"/>
    <property type="match status" value="1"/>
</dbReference>
<proteinExistence type="predicted"/>
<dbReference type="InterPro" id="IPR001810">
    <property type="entry name" value="F-box_dom"/>
</dbReference>
<dbReference type="OrthoDB" id="191037at2759"/>
<feature type="domain" description="F-box" evidence="2">
    <location>
        <begin position="138"/>
        <end position="178"/>
    </location>
</feature>
<protein>
    <submittedName>
        <fullName evidence="3">Kelch motif</fullName>
    </submittedName>
</protein>
<reference evidence="3" key="1">
    <citation type="submission" date="2022-05" db="EMBL/GenBank/DDBJ databases">
        <title>The Musa troglodytarum L. genome provides insights into the mechanism of non-climacteric behaviour and enrichment of carotenoids.</title>
        <authorList>
            <person name="Wang J."/>
        </authorList>
    </citation>
    <scope>NUCLEOTIDE SEQUENCE</scope>
    <source>
        <tissue evidence="3">Leaf</tissue>
    </source>
</reference>
<dbReference type="InterPro" id="IPR006652">
    <property type="entry name" value="Kelch_1"/>
</dbReference>
<gene>
    <name evidence="3" type="ORF">MUK42_18981</name>
</gene>
<accession>A0A9E7K3R6</accession>
<dbReference type="CDD" id="cd22152">
    <property type="entry name" value="F-box_AtAFR-like"/>
    <property type="match status" value="1"/>
</dbReference>
<dbReference type="AlphaFoldDB" id="A0A9E7K3R6"/>
<dbReference type="PANTHER" id="PTHR46407">
    <property type="entry name" value="OS02G0208700 PROTEIN"/>
    <property type="match status" value="1"/>
</dbReference>